<keyword evidence="1" id="KW-0489">Methyltransferase</keyword>
<reference evidence="1 2" key="1">
    <citation type="submission" date="2019-06" db="EMBL/GenBank/DDBJ databases">
        <title>Whole genome sequence for Rhodospirillaceae sp. R148.</title>
        <authorList>
            <person name="Wang G."/>
        </authorList>
    </citation>
    <scope>NUCLEOTIDE SEQUENCE [LARGE SCALE GENOMIC DNA]</scope>
    <source>
        <strain evidence="1 2">R148</strain>
    </source>
</reference>
<dbReference type="GO" id="GO:0008168">
    <property type="term" value="F:methyltransferase activity"/>
    <property type="evidence" value="ECO:0007669"/>
    <property type="project" value="UniProtKB-KW"/>
</dbReference>
<proteinExistence type="predicted"/>
<evidence type="ECO:0000313" key="1">
    <source>
        <dbReference type="EMBL" id="TQV80345.1"/>
    </source>
</evidence>
<keyword evidence="1" id="KW-0808">Transferase</keyword>
<dbReference type="EMBL" id="VHSH01000003">
    <property type="protein sequence ID" value="TQV80345.1"/>
    <property type="molecule type" value="Genomic_DNA"/>
</dbReference>
<organism evidence="1 2">
    <name type="scientific">Denitrobaculum tricleocarpae</name>
    <dbReference type="NCBI Taxonomy" id="2591009"/>
    <lineage>
        <taxon>Bacteria</taxon>
        <taxon>Pseudomonadati</taxon>
        <taxon>Pseudomonadota</taxon>
        <taxon>Alphaproteobacteria</taxon>
        <taxon>Rhodospirillales</taxon>
        <taxon>Rhodospirillaceae</taxon>
        <taxon>Denitrobaculum</taxon>
    </lineage>
</organism>
<dbReference type="RefSeq" id="WP_142896058.1">
    <property type="nucleotide sequence ID" value="NZ_ML660054.1"/>
</dbReference>
<sequence length="203" mass="23367">MQDGKNLIESIRSQKSDPKSIMSGLASTPSDSFTNEWNRIIQFASEFWERCEQVYSKDGRYLCRRLNDAALEWLKPVIEDVVWIQIVKPNDRYTNANRLIDFRYRFVGNNLLANNGREFQGDQILDRARKMANAYGSGGMQSHFFTMLCEAAATGESRFLYIQYVNALKKTCDMHFAPLPVANESDQVTDFFCPMLIRPAAEH</sequence>
<keyword evidence="2" id="KW-1185">Reference proteome</keyword>
<evidence type="ECO:0000313" key="2">
    <source>
        <dbReference type="Proteomes" id="UP000315252"/>
    </source>
</evidence>
<dbReference type="AlphaFoldDB" id="A0A545TSZ6"/>
<dbReference type="Proteomes" id="UP000315252">
    <property type="component" value="Unassembled WGS sequence"/>
</dbReference>
<gene>
    <name evidence="1" type="ORF">FKG95_09120</name>
</gene>
<dbReference type="GO" id="GO:0032259">
    <property type="term" value="P:methylation"/>
    <property type="evidence" value="ECO:0007669"/>
    <property type="project" value="UniProtKB-KW"/>
</dbReference>
<protein>
    <submittedName>
        <fullName evidence="1">Site-specific DNA-methyltransferase</fullName>
    </submittedName>
</protein>
<comment type="caution">
    <text evidence="1">The sequence shown here is derived from an EMBL/GenBank/DDBJ whole genome shotgun (WGS) entry which is preliminary data.</text>
</comment>
<accession>A0A545TSZ6</accession>
<name>A0A545TSZ6_9PROT</name>